<comment type="caution">
    <text evidence="2">The sequence shown here is derived from an EMBL/GenBank/DDBJ whole genome shotgun (WGS) entry which is preliminary data.</text>
</comment>
<evidence type="ECO:0000313" key="3">
    <source>
        <dbReference type="Proteomes" id="UP000799429"/>
    </source>
</evidence>
<dbReference type="AlphaFoldDB" id="A0A9P4S0P7"/>
<accession>A0A9P4S0P7</accession>
<protein>
    <submittedName>
        <fullName evidence="2">Uncharacterized protein</fullName>
    </submittedName>
</protein>
<gene>
    <name evidence="2" type="ORF">M501DRAFT_1061909</name>
</gene>
<reference evidence="2" key="1">
    <citation type="journal article" date="2020" name="Stud. Mycol.">
        <title>101 Dothideomycetes genomes: a test case for predicting lifestyles and emergence of pathogens.</title>
        <authorList>
            <person name="Haridas S."/>
            <person name="Albert R."/>
            <person name="Binder M."/>
            <person name="Bloem J."/>
            <person name="Labutti K."/>
            <person name="Salamov A."/>
            <person name="Andreopoulos B."/>
            <person name="Baker S."/>
            <person name="Barry K."/>
            <person name="Bills G."/>
            <person name="Bluhm B."/>
            <person name="Cannon C."/>
            <person name="Castanera R."/>
            <person name="Culley D."/>
            <person name="Daum C."/>
            <person name="Ezra D."/>
            <person name="Gonzalez J."/>
            <person name="Henrissat B."/>
            <person name="Kuo A."/>
            <person name="Liang C."/>
            <person name="Lipzen A."/>
            <person name="Lutzoni F."/>
            <person name="Magnuson J."/>
            <person name="Mondo S."/>
            <person name="Nolan M."/>
            <person name="Ohm R."/>
            <person name="Pangilinan J."/>
            <person name="Park H.-J."/>
            <person name="Ramirez L."/>
            <person name="Alfaro M."/>
            <person name="Sun H."/>
            <person name="Tritt A."/>
            <person name="Yoshinaga Y."/>
            <person name="Zwiers L.-H."/>
            <person name="Turgeon B."/>
            <person name="Goodwin S."/>
            <person name="Spatafora J."/>
            <person name="Crous P."/>
            <person name="Grigoriev I."/>
        </authorList>
    </citation>
    <scope>NUCLEOTIDE SEQUENCE</scope>
    <source>
        <strain evidence="2">CBS 101060</strain>
    </source>
</reference>
<keyword evidence="3" id="KW-1185">Reference proteome</keyword>
<sequence length="288" mass="33464">MFDIPSKFLSSTTNLVQTLPSSTIEWFRRRNIGDDNLYETRGDPAEGPFSILLNMILLYQHFLSEGEDFQTIDELVCESVNIASSLRNGSMDYLFVWIMERDWYIVRGHRSMPPKLSSTPQTCDEYFGALCQLYEFATDEWCASFCNSDITQDQLSRLADIALTHLEKIPPQVKDELENKLLAFHHRWIRINIARHTKSSYQMVEDDIREVLDLYHTSGELPPPPEEMIFQLATLLPPAIRNFGWDAERFRLLHSSLLTVAEKADLHKGEPKRFQQQREDFEKVAKGE</sequence>
<dbReference type="Proteomes" id="UP000799429">
    <property type="component" value="Unassembled WGS sequence"/>
</dbReference>
<evidence type="ECO:0000256" key="1">
    <source>
        <dbReference type="SAM" id="MobiDB-lite"/>
    </source>
</evidence>
<dbReference type="EMBL" id="MU006125">
    <property type="protein sequence ID" value="KAF2834212.1"/>
    <property type="molecule type" value="Genomic_DNA"/>
</dbReference>
<organism evidence="2 3">
    <name type="scientific">Patellaria atrata CBS 101060</name>
    <dbReference type="NCBI Taxonomy" id="1346257"/>
    <lineage>
        <taxon>Eukaryota</taxon>
        <taxon>Fungi</taxon>
        <taxon>Dikarya</taxon>
        <taxon>Ascomycota</taxon>
        <taxon>Pezizomycotina</taxon>
        <taxon>Dothideomycetes</taxon>
        <taxon>Dothideomycetes incertae sedis</taxon>
        <taxon>Patellariales</taxon>
        <taxon>Patellariaceae</taxon>
        <taxon>Patellaria</taxon>
    </lineage>
</organism>
<name>A0A9P4S0P7_9PEZI</name>
<evidence type="ECO:0000313" key="2">
    <source>
        <dbReference type="EMBL" id="KAF2834212.1"/>
    </source>
</evidence>
<proteinExistence type="predicted"/>
<feature type="region of interest" description="Disordered" evidence="1">
    <location>
        <begin position="268"/>
        <end position="288"/>
    </location>
</feature>